<dbReference type="Proteomes" id="UP000334990">
    <property type="component" value="Unassembled WGS sequence"/>
</dbReference>
<dbReference type="OrthoDB" id="3526760at2"/>
<proteinExistence type="predicted"/>
<dbReference type="AlphaFoldDB" id="A0A5M3W6N0"/>
<comment type="caution">
    <text evidence="1">The sequence shown here is derived from an EMBL/GenBank/DDBJ whole genome shotgun (WGS) entry which is preliminary data.</text>
</comment>
<keyword evidence="2" id="KW-1185">Reference proteome</keyword>
<organism evidence="1 2">
    <name type="scientific">Acrocarpospora corrugata</name>
    <dbReference type="NCBI Taxonomy" id="35763"/>
    <lineage>
        <taxon>Bacteria</taxon>
        <taxon>Bacillati</taxon>
        <taxon>Actinomycetota</taxon>
        <taxon>Actinomycetes</taxon>
        <taxon>Streptosporangiales</taxon>
        <taxon>Streptosporangiaceae</taxon>
        <taxon>Acrocarpospora</taxon>
    </lineage>
</organism>
<dbReference type="RefSeq" id="WP_155340559.1">
    <property type="nucleotide sequence ID" value="NZ_BAAABN010000083.1"/>
</dbReference>
<dbReference type="EMBL" id="BLAD01000082">
    <property type="protein sequence ID" value="GES04464.1"/>
    <property type="molecule type" value="Genomic_DNA"/>
</dbReference>
<evidence type="ECO:0000313" key="2">
    <source>
        <dbReference type="Proteomes" id="UP000334990"/>
    </source>
</evidence>
<gene>
    <name evidence="1" type="ORF">Acor_65320</name>
</gene>
<name>A0A5M3W6N0_9ACTN</name>
<dbReference type="Pfam" id="PF20062">
    <property type="entry name" value="DUF6461"/>
    <property type="match status" value="1"/>
</dbReference>
<accession>A0A5M3W6N0</accession>
<protein>
    <submittedName>
        <fullName evidence="1">Uncharacterized protein</fullName>
    </submittedName>
</protein>
<reference evidence="1 2" key="1">
    <citation type="submission" date="2019-10" db="EMBL/GenBank/DDBJ databases">
        <title>Whole genome shotgun sequence of Acrocarpospora corrugata NBRC 13972.</title>
        <authorList>
            <person name="Ichikawa N."/>
            <person name="Kimura A."/>
            <person name="Kitahashi Y."/>
            <person name="Komaki H."/>
            <person name="Oguchi A."/>
        </authorList>
    </citation>
    <scope>NUCLEOTIDE SEQUENCE [LARGE SCALE GENOMIC DNA]</scope>
    <source>
        <strain evidence="1 2">NBRC 13972</strain>
    </source>
</reference>
<evidence type="ECO:0000313" key="1">
    <source>
        <dbReference type="EMBL" id="GES04464.1"/>
    </source>
</evidence>
<dbReference type="InterPro" id="IPR045592">
    <property type="entry name" value="DUF6461"/>
</dbReference>
<sequence length="201" mass="22228">MAFPNERYDLLNEYELHDFFVGVWCKGLSVVEAATRLRADLDSATECVWAEIGDGLDGLDADDGVVWIGEQAPGWTLIIQYEGLHIGMGGPQRELSEGGALLYLGWPMLEMEGPEDMEYVVDGRALTSIPLAAPDVRFGPEPDALNRYLDGLPLNRETAVDERLDAAFQLVGRITGRELDAAWLYGSHTRYVIPAAAWDLE</sequence>